<dbReference type="FunFam" id="3.40.50.720:FF:000036">
    <property type="entry name" value="Glutathione-regulated potassium-efflux system protein KefB"/>
    <property type="match status" value="1"/>
</dbReference>
<keyword evidence="6" id="KW-0997">Cell inner membrane</keyword>
<keyword evidence="12 14" id="KW-0472">Membrane</keyword>
<feature type="domain" description="RCK N-terminal" evidence="15">
    <location>
        <begin position="404"/>
        <end position="520"/>
    </location>
</feature>
<dbReference type="Gene3D" id="3.40.50.720">
    <property type="entry name" value="NAD(P)-binding Rossmann-like Domain"/>
    <property type="match status" value="1"/>
</dbReference>
<feature type="transmembrane region" description="Helical" evidence="14">
    <location>
        <begin position="6"/>
        <end position="28"/>
    </location>
</feature>
<keyword evidence="3" id="KW-0813">Transport</keyword>
<dbReference type="Gene3D" id="1.20.1530.20">
    <property type="match status" value="1"/>
</dbReference>
<dbReference type="InterPro" id="IPR038770">
    <property type="entry name" value="Na+/solute_symporter_sf"/>
</dbReference>
<evidence type="ECO:0000256" key="3">
    <source>
        <dbReference type="ARBA" id="ARBA00022448"/>
    </source>
</evidence>
<evidence type="ECO:0000313" key="17">
    <source>
        <dbReference type="EMBL" id="PPU57370.1"/>
    </source>
</evidence>
<evidence type="ECO:0000313" key="16">
    <source>
        <dbReference type="EMBL" id="MFO3706398.1"/>
    </source>
</evidence>
<dbReference type="OrthoDB" id="9781411at2"/>
<evidence type="ECO:0000256" key="1">
    <source>
        <dbReference type="ARBA" id="ARBA00004429"/>
    </source>
</evidence>
<dbReference type="RefSeq" id="WP_104544112.1">
    <property type="nucleotide sequence ID" value="NZ_JBJGBS010000087.1"/>
</dbReference>
<evidence type="ECO:0000313" key="18">
    <source>
        <dbReference type="Proteomes" id="UP000237872"/>
    </source>
</evidence>
<evidence type="ECO:0000259" key="15">
    <source>
        <dbReference type="PROSITE" id="PS51201"/>
    </source>
</evidence>
<comment type="similarity">
    <text evidence="2">Belongs to the monovalent cation:proton antiporter 2 (CPA2) transporter (TC 2.A.37) family.</text>
</comment>
<accession>A0A2S7C777</accession>
<feature type="transmembrane region" description="Helical" evidence="14">
    <location>
        <begin position="35"/>
        <end position="53"/>
    </location>
</feature>
<evidence type="ECO:0000256" key="11">
    <source>
        <dbReference type="ARBA" id="ARBA00023065"/>
    </source>
</evidence>
<keyword evidence="19" id="KW-1185">Reference proteome</keyword>
<dbReference type="PROSITE" id="PS51201">
    <property type="entry name" value="RCK_N"/>
    <property type="match status" value="1"/>
</dbReference>
<feature type="transmembrane region" description="Helical" evidence="14">
    <location>
        <begin position="90"/>
        <end position="112"/>
    </location>
</feature>
<gene>
    <name evidence="16" type="ORF">ACI6Q5_15815</name>
    <name evidence="17" type="ORF">XcodCFBP4690_20850</name>
</gene>
<dbReference type="GO" id="GO:1902600">
    <property type="term" value="P:proton transmembrane transport"/>
    <property type="evidence" value="ECO:0007669"/>
    <property type="project" value="InterPro"/>
</dbReference>
<feature type="transmembrane region" description="Helical" evidence="14">
    <location>
        <begin position="274"/>
        <end position="295"/>
    </location>
</feature>
<dbReference type="EMBL" id="MDEC01000045">
    <property type="protein sequence ID" value="PPU57370.1"/>
    <property type="molecule type" value="Genomic_DNA"/>
</dbReference>
<dbReference type="GO" id="GO:0015297">
    <property type="term" value="F:antiporter activity"/>
    <property type="evidence" value="ECO:0007669"/>
    <property type="project" value="UniProtKB-KW"/>
</dbReference>
<feature type="transmembrane region" description="Helical" evidence="14">
    <location>
        <begin position="152"/>
        <end position="175"/>
    </location>
</feature>
<feature type="region of interest" description="Disordered" evidence="13">
    <location>
        <begin position="577"/>
        <end position="619"/>
    </location>
</feature>
<dbReference type="GO" id="GO:0008324">
    <property type="term" value="F:monoatomic cation transmembrane transporter activity"/>
    <property type="evidence" value="ECO:0007669"/>
    <property type="project" value="InterPro"/>
</dbReference>
<evidence type="ECO:0000256" key="14">
    <source>
        <dbReference type="SAM" id="Phobius"/>
    </source>
</evidence>
<name>A0A2S7C777_9XANT</name>
<feature type="transmembrane region" description="Helical" evidence="14">
    <location>
        <begin position="187"/>
        <end position="208"/>
    </location>
</feature>
<keyword evidence="10 14" id="KW-1133">Transmembrane helix</keyword>
<keyword evidence="8 14" id="KW-0812">Transmembrane</keyword>
<dbReference type="PANTHER" id="PTHR46157:SF8">
    <property type="entry name" value="GLUTATHIONE-REGULATED POTASSIUM-EFFLUX SYSTEM PROTEIN"/>
    <property type="match status" value="1"/>
</dbReference>
<keyword evidence="7" id="KW-0633">Potassium transport</keyword>
<dbReference type="EMBL" id="JBJGBS010000087">
    <property type="protein sequence ID" value="MFO3706398.1"/>
    <property type="molecule type" value="Genomic_DNA"/>
</dbReference>
<feature type="transmembrane region" description="Helical" evidence="14">
    <location>
        <begin position="59"/>
        <end position="78"/>
    </location>
</feature>
<evidence type="ECO:0000256" key="10">
    <source>
        <dbReference type="ARBA" id="ARBA00022989"/>
    </source>
</evidence>
<dbReference type="AlphaFoldDB" id="A0A2S7C777"/>
<reference evidence="16 19" key="2">
    <citation type="submission" date="2024-11" db="EMBL/GenBank/DDBJ databases">
        <title>Genome sequencing of Xanthomonas codiaei.</title>
        <authorList>
            <person name="Studholme D.J."/>
        </authorList>
    </citation>
    <scope>NUCLEOTIDE SEQUENCE [LARGE SCALE GENOMIC DNA]</scope>
    <source>
        <strain evidence="16 19">NCPPB 4350</strain>
    </source>
</reference>
<evidence type="ECO:0000256" key="6">
    <source>
        <dbReference type="ARBA" id="ARBA00022519"/>
    </source>
</evidence>
<dbReference type="Proteomes" id="UP001637990">
    <property type="component" value="Unassembled WGS sequence"/>
</dbReference>
<dbReference type="InterPro" id="IPR006153">
    <property type="entry name" value="Cation/H_exchanger_TM"/>
</dbReference>
<evidence type="ECO:0000256" key="9">
    <source>
        <dbReference type="ARBA" id="ARBA00022958"/>
    </source>
</evidence>
<evidence type="ECO:0000256" key="2">
    <source>
        <dbReference type="ARBA" id="ARBA00005551"/>
    </source>
</evidence>
<dbReference type="FunFam" id="1.20.1530.20:FF:000001">
    <property type="entry name" value="Glutathione-regulated potassium-efflux system protein KefB"/>
    <property type="match status" value="1"/>
</dbReference>
<dbReference type="SUPFAM" id="SSF51735">
    <property type="entry name" value="NAD(P)-binding Rossmann-fold domains"/>
    <property type="match status" value="1"/>
</dbReference>
<evidence type="ECO:0000256" key="7">
    <source>
        <dbReference type="ARBA" id="ARBA00022538"/>
    </source>
</evidence>
<feature type="transmembrane region" description="Helical" evidence="14">
    <location>
        <begin position="363"/>
        <end position="382"/>
    </location>
</feature>
<keyword evidence="9" id="KW-0630">Potassium</keyword>
<dbReference type="GO" id="GO:0006813">
    <property type="term" value="P:potassium ion transport"/>
    <property type="evidence" value="ECO:0007669"/>
    <property type="project" value="UniProtKB-KW"/>
</dbReference>
<evidence type="ECO:0000256" key="13">
    <source>
        <dbReference type="SAM" id="MobiDB-lite"/>
    </source>
</evidence>
<dbReference type="Pfam" id="PF00999">
    <property type="entry name" value="Na_H_Exchanger"/>
    <property type="match status" value="1"/>
</dbReference>
<feature type="transmembrane region" description="Helical" evidence="14">
    <location>
        <begin position="335"/>
        <end position="357"/>
    </location>
</feature>
<dbReference type="NCBIfam" id="TIGR00932">
    <property type="entry name" value="2a37"/>
    <property type="match status" value="1"/>
</dbReference>
<sequence length="619" mass="65769">MSQTSHSSDLINVVALLGAAVVAIPLFRRLGLGSVLGYLAAGLAIGPFGLGLFDDPQAILHVAELGVVMFLFVIGLEMRPSHLWSLRKEIFGLGTLQICVCALVLTGIGIVGLGFAPAVAFVAASGFVLTSTAVVMQLLAERGDVALPPGQKIVAILLFEDLLIVPLLAIVAWMGTSGDPQVASQRWHDIGIGLACIVGLLVAGRWLLNPLFRILAASKAREVMTAAALLVVLGAALLMQVGGLSMAMGAFLAGVLLSESTFRHQIEADIEPFRGILLGLFFLGVGMSLDLRVVVADWRLIVAGVLALMLGKAACIYAVARLMRSDHRQALDRGVLMAQGGEFAFVLFAAAAASGVIDAQVNASLTAIVVLSMALTPLFVLLQRRFTPASEISLDGVEAVNGQTGSVLIIGFGRFGQVASQSLLARDVDVTIIDNDIEMIRSAESFGFKIYYGDGTRLDVLHASGAHSARAIAVCIDDREAANRIVELATHEFPHARLLVRSFDREHSLQLIAAGVDYQIRETFESAVLFGQAALVELGVDEDEAGMIAREIRRRDAERLDLEIAAGNVRAGAGLMYGNLTPTVPKPTPFTPPRRESRSLNRDALPQASEETAAETRSD</sequence>
<comment type="caution">
    <text evidence="17">The sequence shown here is derived from an EMBL/GenBank/DDBJ whole genome shotgun (WGS) entry which is preliminary data.</text>
</comment>
<feature type="transmembrane region" description="Helical" evidence="14">
    <location>
        <begin position="118"/>
        <end position="140"/>
    </location>
</feature>
<evidence type="ECO:0000256" key="4">
    <source>
        <dbReference type="ARBA" id="ARBA00022449"/>
    </source>
</evidence>
<organism evidence="17 18">
    <name type="scientific">Xanthomonas codiaei</name>
    <dbReference type="NCBI Taxonomy" id="56463"/>
    <lineage>
        <taxon>Bacteria</taxon>
        <taxon>Pseudomonadati</taxon>
        <taxon>Pseudomonadota</taxon>
        <taxon>Gammaproteobacteria</taxon>
        <taxon>Lysobacterales</taxon>
        <taxon>Lysobacteraceae</taxon>
        <taxon>Xanthomonas</taxon>
    </lineage>
</organism>
<feature type="transmembrane region" description="Helical" evidence="14">
    <location>
        <begin position="301"/>
        <end position="323"/>
    </location>
</feature>
<evidence type="ECO:0000256" key="12">
    <source>
        <dbReference type="ARBA" id="ARBA00023136"/>
    </source>
</evidence>
<dbReference type="PANTHER" id="PTHR46157">
    <property type="entry name" value="K(+) EFFLUX ANTIPORTER 3, CHLOROPLASTIC"/>
    <property type="match status" value="1"/>
</dbReference>
<proteinExistence type="inferred from homology"/>
<dbReference type="InterPro" id="IPR036291">
    <property type="entry name" value="NAD(P)-bd_dom_sf"/>
</dbReference>
<dbReference type="InterPro" id="IPR004771">
    <property type="entry name" value="K/H_exchanger"/>
</dbReference>
<dbReference type="GO" id="GO:0005886">
    <property type="term" value="C:plasma membrane"/>
    <property type="evidence" value="ECO:0007669"/>
    <property type="project" value="UniProtKB-SubCell"/>
</dbReference>
<evidence type="ECO:0000256" key="8">
    <source>
        <dbReference type="ARBA" id="ARBA00022692"/>
    </source>
</evidence>
<comment type="subcellular location">
    <subcellularLocation>
        <location evidence="1">Cell inner membrane</location>
        <topology evidence="1">Multi-pass membrane protein</topology>
    </subcellularLocation>
</comment>
<keyword evidence="11" id="KW-0406">Ion transport</keyword>
<protein>
    <submittedName>
        <fullName evidence="16">Monovalent cation:proton antiporter-2 (CPA2) family protein</fullName>
    </submittedName>
    <submittedName>
        <fullName evidence="17">Potassium transporter</fullName>
    </submittedName>
</protein>
<keyword evidence="5" id="KW-1003">Cell membrane</keyword>
<dbReference type="Proteomes" id="UP000237872">
    <property type="component" value="Unassembled WGS sequence"/>
</dbReference>
<keyword evidence="4" id="KW-0050">Antiport</keyword>
<dbReference type="Pfam" id="PF02254">
    <property type="entry name" value="TrkA_N"/>
    <property type="match status" value="1"/>
</dbReference>
<dbReference type="InterPro" id="IPR003148">
    <property type="entry name" value="RCK_N"/>
</dbReference>
<reference evidence="17 18" key="1">
    <citation type="submission" date="2016-08" db="EMBL/GenBank/DDBJ databases">
        <authorList>
            <person name="Seilhamer J.J."/>
        </authorList>
    </citation>
    <scope>NUCLEOTIDE SEQUENCE [LARGE SCALE GENOMIC DNA]</scope>
    <source>
        <strain evidence="17 18">CFBP4690</strain>
    </source>
</reference>
<evidence type="ECO:0000256" key="5">
    <source>
        <dbReference type="ARBA" id="ARBA00022475"/>
    </source>
</evidence>
<evidence type="ECO:0000313" key="19">
    <source>
        <dbReference type="Proteomes" id="UP001637990"/>
    </source>
</evidence>